<accession>A0AAE1HIX6</accession>
<dbReference type="Proteomes" id="UP001219518">
    <property type="component" value="Unassembled WGS sequence"/>
</dbReference>
<protein>
    <submittedName>
        <fullName evidence="1">Diacylglycerol O-acyltransferase</fullName>
    </submittedName>
</protein>
<dbReference type="EMBL" id="JAHWGI010001057">
    <property type="protein sequence ID" value="KAK3921998.1"/>
    <property type="molecule type" value="Genomic_DNA"/>
</dbReference>
<gene>
    <name evidence="1" type="ORF">KUF71_011174</name>
</gene>
<keyword evidence="2" id="KW-1185">Reference proteome</keyword>
<name>A0AAE1HIX6_9NEOP</name>
<evidence type="ECO:0000313" key="1">
    <source>
        <dbReference type="EMBL" id="KAK3921998.1"/>
    </source>
</evidence>
<reference evidence="1" key="2">
    <citation type="journal article" date="2023" name="BMC Genomics">
        <title>Pest status, molecular evolution, and epigenetic factors derived from the genome assembly of Frankliniella fusca, a thysanopteran phytovirus vector.</title>
        <authorList>
            <person name="Catto M.A."/>
            <person name="Labadie P.E."/>
            <person name="Jacobson A.L."/>
            <person name="Kennedy G.G."/>
            <person name="Srinivasan R."/>
            <person name="Hunt B.G."/>
        </authorList>
    </citation>
    <scope>NUCLEOTIDE SEQUENCE</scope>
    <source>
        <strain evidence="1">PL_HMW_Pooled</strain>
    </source>
</reference>
<proteinExistence type="predicted"/>
<evidence type="ECO:0000313" key="2">
    <source>
        <dbReference type="Proteomes" id="UP001219518"/>
    </source>
</evidence>
<reference evidence="1" key="1">
    <citation type="submission" date="2021-07" db="EMBL/GenBank/DDBJ databases">
        <authorList>
            <person name="Catto M.A."/>
            <person name="Jacobson A."/>
            <person name="Kennedy G."/>
            <person name="Labadie P."/>
            <person name="Hunt B.G."/>
            <person name="Srinivasan R."/>
        </authorList>
    </citation>
    <scope>NUCLEOTIDE SEQUENCE</scope>
    <source>
        <strain evidence="1">PL_HMW_Pooled</strain>
        <tissue evidence="1">Head</tissue>
    </source>
</reference>
<sequence length="66" mass="7044">MSGGRVRAALRAELPRRHPGLLRSRPVRAGALLRVRAGARRGPLRPGVPGGRCGLHTALRHAVTPQ</sequence>
<dbReference type="AlphaFoldDB" id="A0AAE1HIX6"/>
<organism evidence="1 2">
    <name type="scientific">Frankliniella fusca</name>
    <dbReference type="NCBI Taxonomy" id="407009"/>
    <lineage>
        <taxon>Eukaryota</taxon>
        <taxon>Metazoa</taxon>
        <taxon>Ecdysozoa</taxon>
        <taxon>Arthropoda</taxon>
        <taxon>Hexapoda</taxon>
        <taxon>Insecta</taxon>
        <taxon>Pterygota</taxon>
        <taxon>Neoptera</taxon>
        <taxon>Paraneoptera</taxon>
        <taxon>Thysanoptera</taxon>
        <taxon>Terebrantia</taxon>
        <taxon>Thripoidea</taxon>
        <taxon>Thripidae</taxon>
        <taxon>Frankliniella</taxon>
    </lineage>
</organism>
<comment type="caution">
    <text evidence="1">The sequence shown here is derived from an EMBL/GenBank/DDBJ whole genome shotgun (WGS) entry which is preliminary data.</text>
</comment>